<dbReference type="InterPro" id="IPR016193">
    <property type="entry name" value="Cytidine_deaminase-like"/>
</dbReference>
<dbReference type="GO" id="GO:0055086">
    <property type="term" value="P:nucleobase-containing small molecule metabolic process"/>
    <property type="evidence" value="ECO:0007669"/>
    <property type="project" value="UniProtKB-ARBA"/>
</dbReference>
<keyword evidence="4" id="KW-0862">Zinc</keyword>
<evidence type="ECO:0000256" key="2">
    <source>
        <dbReference type="ARBA" id="ARBA00022723"/>
    </source>
</evidence>
<dbReference type="InterPro" id="IPR002125">
    <property type="entry name" value="CMP_dCMP_dom"/>
</dbReference>
<name>A0A0D7BP11_9AGAR</name>
<dbReference type="PANTHER" id="PTHR11644:SF2">
    <property type="entry name" value="CYTIDINE DEAMINASE"/>
    <property type="match status" value="1"/>
</dbReference>
<dbReference type="PROSITE" id="PS51747">
    <property type="entry name" value="CYT_DCMP_DEAMINASES_2"/>
    <property type="match status" value="1"/>
</dbReference>
<dbReference type="GO" id="GO:0042802">
    <property type="term" value="F:identical protein binding"/>
    <property type="evidence" value="ECO:0007669"/>
    <property type="project" value="UniProtKB-ARBA"/>
</dbReference>
<dbReference type="OrthoDB" id="414540at2759"/>
<evidence type="ECO:0000313" key="7">
    <source>
        <dbReference type="Proteomes" id="UP000054007"/>
    </source>
</evidence>
<reference evidence="6 7" key="1">
    <citation type="journal article" date="2015" name="Fungal Genet. Biol.">
        <title>Evolution of novel wood decay mechanisms in Agaricales revealed by the genome sequences of Fistulina hepatica and Cylindrobasidium torrendii.</title>
        <authorList>
            <person name="Floudas D."/>
            <person name="Held B.W."/>
            <person name="Riley R."/>
            <person name="Nagy L.G."/>
            <person name="Koehler G."/>
            <person name="Ransdell A.S."/>
            <person name="Younus H."/>
            <person name="Chow J."/>
            <person name="Chiniquy J."/>
            <person name="Lipzen A."/>
            <person name="Tritt A."/>
            <person name="Sun H."/>
            <person name="Haridas S."/>
            <person name="LaButti K."/>
            <person name="Ohm R.A."/>
            <person name="Kues U."/>
            <person name="Blanchette R.A."/>
            <person name="Grigoriev I.V."/>
            <person name="Minto R.E."/>
            <person name="Hibbett D.S."/>
        </authorList>
    </citation>
    <scope>NUCLEOTIDE SEQUENCE [LARGE SCALE GENOMIC DNA]</scope>
    <source>
        <strain evidence="6 7">FP15055 ss-10</strain>
    </source>
</reference>
<dbReference type="PROSITE" id="PS00903">
    <property type="entry name" value="CYT_DCMP_DEAMINASES_1"/>
    <property type="match status" value="1"/>
</dbReference>
<dbReference type="STRING" id="1314674.A0A0D7BP11"/>
<sequence>MSLPAKEMEALILSTFEAKSMAYSRYSGFPVGAAVQTSDGRIFKGASVDNLSPGAGVCAERVALLKAVTEGCRSISGMAITSTLREPITPCGLCRQVISEFCDEGMPVYMAACDWVPGATVGVLQLSVGELL</sequence>
<evidence type="ECO:0000256" key="4">
    <source>
        <dbReference type="ARBA" id="ARBA00022833"/>
    </source>
</evidence>
<keyword evidence="2" id="KW-0479">Metal-binding</keyword>
<dbReference type="PANTHER" id="PTHR11644">
    <property type="entry name" value="CYTIDINE DEAMINASE"/>
    <property type="match status" value="1"/>
</dbReference>
<keyword evidence="7" id="KW-1185">Reference proteome</keyword>
<dbReference type="AlphaFoldDB" id="A0A0D7BP11"/>
<dbReference type="CDD" id="cd01283">
    <property type="entry name" value="cytidine_deaminase"/>
    <property type="match status" value="1"/>
</dbReference>
<comment type="similarity">
    <text evidence="1">Belongs to the cytidine and deoxycytidylate deaminase family.</text>
</comment>
<dbReference type="Proteomes" id="UP000054007">
    <property type="component" value="Unassembled WGS sequence"/>
</dbReference>
<gene>
    <name evidence="6" type="ORF">CYLTODRAFT_419007</name>
</gene>
<evidence type="ECO:0000256" key="3">
    <source>
        <dbReference type="ARBA" id="ARBA00022801"/>
    </source>
</evidence>
<dbReference type="GO" id="GO:0004126">
    <property type="term" value="F:cytidine deaminase activity"/>
    <property type="evidence" value="ECO:0007669"/>
    <property type="project" value="TreeGrafter"/>
</dbReference>
<evidence type="ECO:0000256" key="1">
    <source>
        <dbReference type="ARBA" id="ARBA00006576"/>
    </source>
</evidence>
<proteinExistence type="inferred from homology"/>
<dbReference type="Gene3D" id="3.40.140.10">
    <property type="entry name" value="Cytidine Deaminase, domain 2"/>
    <property type="match status" value="1"/>
</dbReference>
<dbReference type="GO" id="GO:0005829">
    <property type="term" value="C:cytosol"/>
    <property type="evidence" value="ECO:0007669"/>
    <property type="project" value="TreeGrafter"/>
</dbReference>
<dbReference type="GO" id="GO:0072527">
    <property type="term" value="P:pyrimidine-containing compound metabolic process"/>
    <property type="evidence" value="ECO:0007669"/>
    <property type="project" value="UniProtKB-ARBA"/>
</dbReference>
<dbReference type="InterPro" id="IPR016192">
    <property type="entry name" value="APOBEC/CMP_deaminase_Zn-bd"/>
</dbReference>
<dbReference type="GO" id="GO:0008270">
    <property type="term" value="F:zinc ion binding"/>
    <property type="evidence" value="ECO:0007669"/>
    <property type="project" value="InterPro"/>
</dbReference>
<evidence type="ECO:0000259" key="5">
    <source>
        <dbReference type="PROSITE" id="PS51747"/>
    </source>
</evidence>
<keyword evidence="3" id="KW-0378">Hydrolase</keyword>
<dbReference type="InterPro" id="IPR050202">
    <property type="entry name" value="Cyt/Deoxycyt_deaminase"/>
</dbReference>
<protein>
    <submittedName>
        <fullName evidence="6">Cytidine deaminase-like protein</fullName>
    </submittedName>
</protein>
<dbReference type="EMBL" id="KN880456">
    <property type="protein sequence ID" value="KIY71321.1"/>
    <property type="molecule type" value="Genomic_DNA"/>
</dbReference>
<dbReference type="SUPFAM" id="SSF53927">
    <property type="entry name" value="Cytidine deaminase-like"/>
    <property type="match status" value="1"/>
</dbReference>
<dbReference type="NCBIfam" id="NF004064">
    <property type="entry name" value="PRK05578.1"/>
    <property type="match status" value="1"/>
</dbReference>
<accession>A0A0D7BP11</accession>
<organism evidence="6 7">
    <name type="scientific">Cylindrobasidium torrendii FP15055 ss-10</name>
    <dbReference type="NCBI Taxonomy" id="1314674"/>
    <lineage>
        <taxon>Eukaryota</taxon>
        <taxon>Fungi</taxon>
        <taxon>Dikarya</taxon>
        <taxon>Basidiomycota</taxon>
        <taxon>Agaricomycotina</taxon>
        <taxon>Agaricomycetes</taxon>
        <taxon>Agaricomycetidae</taxon>
        <taxon>Agaricales</taxon>
        <taxon>Marasmiineae</taxon>
        <taxon>Physalacriaceae</taxon>
        <taxon>Cylindrobasidium</taxon>
    </lineage>
</organism>
<dbReference type="Pfam" id="PF00383">
    <property type="entry name" value="dCMP_cyt_deam_1"/>
    <property type="match status" value="1"/>
</dbReference>
<evidence type="ECO:0000313" key="6">
    <source>
        <dbReference type="EMBL" id="KIY71321.1"/>
    </source>
</evidence>
<feature type="domain" description="CMP/dCMP-type deaminase" evidence="5">
    <location>
        <begin position="6"/>
        <end position="132"/>
    </location>
</feature>